<feature type="domain" description="Gfo/Idh/MocA-like oxidoreductase N-terminal" evidence="7">
    <location>
        <begin position="50"/>
        <end position="170"/>
    </location>
</feature>
<proteinExistence type="inferred from homology"/>
<evidence type="ECO:0000259" key="7">
    <source>
        <dbReference type="Pfam" id="PF01408"/>
    </source>
</evidence>
<dbReference type="InterPro" id="IPR036291">
    <property type="entry name" value="NAD(P)-bd_dom_sf"/>
</dbReference>
<dbReference type="Gene3D" id="3.30.360.10">
    <property type="entry name" value="Dihydrodipicolinate Reductase, domain 2"/>
    <property type="match status" value="1"/>
</dbReference>
<evidence type="ECO:0000313" key="8">
    <source>
        <dbReference type="EMBL" id="CAE7023154.1"/>
    </source>
</evidence>
<dbReference type="Gene3D" id="3.40.50.720">
    <property type="entry name" value="NAD(P)-binding Rossmann-like Domain"/>
    <property type="match status" value="1"/>
</dbReference>
<evidence type="ECO:0000256" key="6">
    <source>
        <dbReference type="SAM" id="Phobius"/>
    </source>
</evidence>
<dbReference type="GO" id="GO:0047837">
    <property type="term" value="F:D-xylose 1-dehydrogenase (NADP+) activity"/>
    <property type="evidence" value="ECO:0007669"/>
    <property type="project" value="UniProtKB-EC"/>
</dbReference>
<name>A0A812I7B7_9DINO</name>
<dbReference type="AlphaFoldDB" id="A0A812I7B7"/>
<feature type="transmembrane region" description="Helical" evidence="6">
    <location>
        <begin position="9"/>
        <end position="29"/>
    </location>
</feature>
<comment type="catalytic activity">
    <reaction evidence="5">
        <text>D-xylose + NADP(+) = D-xylono-1,5-lactone + NADPH + H(+)</text>
        <dbReference type="Rhea" id="RHEA:22000"/>
        <dbReference type="ChEBI" id="CHEBI:15378"/>
        <dbReference type="ChEBI" id="CHEBI:15867"/>
        <dbReference type="ChEBI" id="CHEBI:53455"/>
        <dbReference type="ChEBI" id="CHEBI:57783"/>
        <dbReference type="ChEBI" id="CHEBI:58349"/>
        <dbReference type="EC" id="1.1.1.179"/>
    </reaction>
</comment>
<dbReference type="EMBL" id="CAJNDS010000180">
    <property type="protein sequence ID" value="CAE7023154.1"/>
    <property type="molecule type" value="Genomic_DNA"/>
</dbReference>
<evidence type="ECO:0000256" key="5">
    <source>
        <dbReference type="ARBA" id="ARBA00049233"/>
    </source>
</evidence>
<evidence type="ECO:0000256" key="3">
    <source>
        <dbReference type="ARBA" id="ARBA00038984"/>
    </source>
</evidence>
<protein>
    <recommendedName>
        <fullName evidence="3">D-xylose 1-dehydrogenase (NADP(+), D-xylono-1,5-lactone-forming)</fullName>
        <ecNumber evidence="3">1.1.1.179</ecNumber>
    </recommendedName>
    <alternativeName>
        <fullName evidence="4">D-xylose-NADP dehydrogenase</fullName>
    </alternativeName>
</protein>
<keyword evidence="6" id="KW-1133">Transmembrane helix</keyword>
<dbReference type="SUPFAM" id="SSF51735">
    <property type="entry name" value="NAD(P)-binding Rossmann-fold domains"/>
    <property type="match status" value="1"/>
</dbReference>
<keyword evidence="9" id="KW-1185">Reference proteome</keyword>
<evidence type="ECO:0000256" key="1">
    <source>
        <dbReference type="ARBA" id="ARBA00010928"/>
    </source>
</evidence>
<comment type="caution">
    <text evidence="8">The sequence shown here is derived from an EMBL/GenBank/DDBJ whole genome shotgun (WGS) entry which is preliminary data.</text>
</comment>
<accession>A0A812I7B7</accession>
<reference evidence="8" key="1">
    <citation type="submission" date="2021-02" db="EMBL/GenBank/DDBJ databases">
        <authorList>
            <person name="Dougan E. K."/>
            <person name="Rhodes N."/>
            <person name="Thang M."/>
            <person name="Chan C."/>
        </authorList>
    </citation>
    <scope>NUCLEOTIDE SEQUENCE</scope>
</reference>
<dbReference type="Proteomes" id="UP000604046">
    <property type="component" value="Unassembled WGS sequence"/>
</dbReference>
<evidence type="ECO:0000256" key="2">
    <source>
        <dbReference type="ARBA" id="ARBA00023002"/>
    </source>
</evidence>
<dbReference type="OrthoDB" id="2129491at2759"/>
<keyword evidence="2" id="KW-0560">Oxidoreductase</keyword>
<dbReference type="PANTHER" id="PTHR22604">
    <property type="entry name" value="OXIDOREDUCTASES"/>
    <property type="match status" value="1"/>
</dbReference>
<evidence type="ECO:0000313" key="9">
    <source>
        <dbReference type="Proteomes" id="UP000604046"/>
    </source>
</evidence>
<organism evidence="8 9">
    <name type="scientific">Symbiodinium natans</name>
    <dbReference type="NCBI Taxonomy" id="878477"/>
    <lineage>
        <taxon>Eukaryota</taxon>
        <taxon>Sar</taxon>
        <taxon>Alveolata</taxon>
        <taxon>Dinophyceae</taxon>
        <taxon>Suessiales</taxon>
        <taxon>Symbiodiniaceae</taxon>
        <taxon>Symbiodinium</taxon>
    </lineage>
</organism>
<gene>
    <name evidence="8" type="ORF">SNAT2548_LOCUS2997</name>
</gene>
<comment type="similarity">
    <text evidence="1">Belongs to the Gfo/Idh/MocA family.</text>
</comment>
<dbReference type="Pfam" id="PF01408">
    <property type="entry name" value="GFO_IDH_MocA"/>
    <property type="match status" value="1"/>
</dbReference>
<dbReference type="PANTHER" id="PTHR22604:SF105">
    <property type="entry name" value="TRANS-1,2-DIHYDROBENZENE-1,2-DIOL DEHYDROGENASE"/>
    <property type="match status" value="1"/>
</dbReference>
<dbReference type="InterPro" id="IPR050984">
    <property type="entry name" value="Gfo/Idh/MocA_domain"/>
</dbReference>
<dbReference type="GO" id="GO:0000166">
    <property type="term" value="F:nucleotide binding"/>
    <property type="evidence" value="ECO:0007669"/>
    <property type="project" value="InterPro"/>
</dbReference>
<dbReference type="EC" id="1.1.1.179" evidence="3"/>
<keyword evidence="6" id="KW-0472">Membrane</keyword>
<sequence>MRLVLLMQYVCPVIVVIVASGGAFLWPVALRLWRLSQTLVPLDSKDSDALRIGILGASFIARAAVVSAADKRKDIVVSAVAARDTQRAKNYAAQYDIPAFHGGPHAYSSLLARDDVDAVYIGLPTALHLEWAIAAMRAGKDVLLEKPAVLNANEASELAQEAKRTGRMVFEAGHYRYHPAAKRAKQLMSLNILDGGVAPLRSVEVRFSMLDPKAWLRRMWSLVSSDDSMRPDERLAERVKNFDRWWYCVDMLLWSTGAFDAHVVSANESRFSLAATLELYLYPSLVVNVSMSMARDSLLDPFTWSVSALGQTSDGQASLKLHNFGFPFLWHRLDWKSLDVAHSEQLYGFGETTFEHQLGSFREALQSGDRQEDAILLTMRTVDRILEVAGHGAFPSKEVVHHQ</sequence>
<dbReference type="InterPro" id="IPR000683">
    <property type="entry name" value="Gfo/Idh/MocA-like_OxRdtase_N"/>
</dbReference>
<keyword evidence="6" id="KW-0812">Transmembrane</keyword>
<evidence type="ECO:0000256" key="4">
    <source>
        <dbReference type="ARBA" id="ARBA00042988"/>
    </source>
</evidence>